<keyword evidence="6" id="KW-0479">Metal-binding</keyword>
<dbReference type="GO" id="GO:0016020">
    <property type="term" value="C:membrane"/>
    <property type="evidence" value="ECO:0007669"/>
    <property type="project" value="TreeGrafter"/>
</dbReference>
<gene>
    <name evidence="12" type="ordered locus">Metin_0559</name>
</gene>
<dbReference type="Gene3D" id="3.40.228.10">
    <property type="entry name" value="Dimethylsulfoxide Reductase, domain 2"/>
    <property type="match status" value="1"/>
</dbReference>
<reference evidence="12" key="1">
    <citation type="submission" date="2010-04" db="EMBL/GenBank/DDBJ databases">
        <title>Complete sequence of Methanocaldococcus infernus ME.</title>
        <authorList>
            <consortium name="US DOE Joint Genome Institute"/>
            <person name="Lucas S."/>
            <person name="Copeland A."/>
            <person name="Lapidus A."/>
            <person name="Cheng J.-F."/>
            <person name="Bruce D."/>
            <person name="Goodwin L."/>
            <person name="Pitluck S."/>
            <person name="Munk A.C."/>
            <person name="Detter J.C."/>
            <person name="Han C."/>
            <person name="Tapia R."/>
            <person name="Land M."/>
            <person name="Hauser L."/>
            <person name="Kyrpides N."/>
            <person name="Mikhailova N."/>
            <person name="Sieprawska-Lupa M."/>
            <person name="Whitman W.B."/>
            <person name="Woyke T."/>
        </authorList>
    </citation>
    <scope>NUCLEOTIDE SEQUENCE [LARGE SCALE GENOMIC DNA]</scope>
    <source>
        <strain evidence="12">ME</strain>
    </source>
</reference>
<dbReference type="SUPFAM" id="SSF50692">
    <property type="entry name" value="ADC-like"/>
    <property type="match status" value="1"/>
</dbReference>
<dbReference type="InterPro" id="IPR006963">
    <property type="entry name" value="Mopterin_OxRdtase_4Fe-4S_dom"/>
</dbReference>
<dbReference type="CDD" id="cd02754">
    <property type="entry name" value="MopB_Nitrate-R-NapA-like"/>
    <property type="match status" value="1"/>
</dbReference>
<dbReference type="Gene3D" id="2.20.25.90">
    <property type="entry name" value="ADC-like domains"/>
    <property type="match status" value="1"/>
</dbReference>
<evidence type="ECO:0000313" key="13">
    <source>
        <dbReference type="Proteomes" id="UP000002061"/>
    </source>
</evidence>
<keyword evidence="9" id="KW-0411">Iron-sulfur</keyword>
<evidence type="ECO:0000256" key="5">
    <source>
        <dbReference type="ARBA" id="ARBA00022505"/>
    </source>
</evidence>
<dbReference type="InterPro" id="IPR041957">
    <property type="entry name" value="CT_Nitrate-R-NapA-like"/>
</dbReference>
<organism evidence="12 13">
    <name type="scientific">Methanocaldococcus infernus (strain DSM 11812 / JCM 15783 / ME)</name>
    <dbReference type="NCBI Taxonomy" id="573063"/>
    <lineage>
        <taxon>Archaea</taxon>
        <taxon>Methanobacteriati</taxon>
        <taxon>Methanobacteriota</taxon>
        <taxon>Methanomada group</taxon>
        <taxon>Methanococci</taxon>
        <taxon>Methanococcales</taxon>
        <taxon>Methanocaldococcaceae</taxon>
        <taxon>Methanocaldococcus</taxon>
    </lineage>
</organism>
<evidence type="ECO:0000256" key="2">
    <source>
        <dbReference type="ARBA" id="ARBA00001966"/>
    </source>
</evidence>
<dbReference type="SUPFAM" id="SSF53706">
    <property type="entry name" value="Formate dehydrogenase/DMSO reductase, domains 1-3"/>
    <property type="match status" value="1"/>
</dbReference>
<name>D5VRM6_METIM</name>
<keyword evidence="7" id="KW-0560">Oxidoreductase</keyword>
<keyword evidence="13" id="KW-1185">Reference proteome</keyword>
<dbReference type="GO" id="GO:0046872">
    <property type="term" value="F:metal ion binding"/>
    <property type="evidence" value="ECO:0007669"/>
    <property type="project" value="UniProtKB-KW"/>
</dbReference>
<dbReference type="HOGENOM" id="CLU_000422_13_4_2"/>
<dbReference type="eggNOG" id="arCOG01491">
    <property type="taxonomic scope" value="Archaea"/>
</dbReference>
<dbReference type="RefSeq" id="WP_013099975.1">
    <property type="nucleotide sequence ID" value="NC_014122.1"/>
</dbReference>
<comment type="similarity">
    <text evidence="3">Belongs to the prokaryotic molybdopterin-containing oxidoreductase family. NasA/NapA/NarB subfamily.</text>
</comment>
<evidence type="ECO:0000256" key="8">
    <source>
        <dbReference type="ARBA" id="ARBA00023004"/>
    </source>
</evidence>
<dbReference type="AlphaFoldDB" id="D5VRM6"/>
<dbReference type="InterPro" id="IPR006656">
    <property type="entry name" value="Mopterin_OxRdtase"/>
</dbReference>
<dbReference type="GO" id="GO:0042128">
    <property type="term" value="P:nitrate assimilation"/>
    <property type="evidence" value="ECO:0007669"/>
    <property type="project" value="UniProtKB-KW"/>
</dbReference>
<evidence type="ECO:0000256" key="3">
    <source>
        <dbReference type="ARBA" id="ARBA00008747"/>
    </source>
</evidence>
<dbReference type="Pfam" id="PF04879">
    <property type="entry name" value="Molybdop_Fe4S4"/>
    <property type="match status" value="1"/>
</dbReference>
<feature type="domain" description="4Fe-4S Mo/W bis-MGD-type" evidence="11">
    <location>
        <begin position="1"/>
        <end position="56"/>
    </location>
</feature>
<dbReference type="Proteomes" id="UP000002061">
    <property type="component" value="Chromosome"/>
</dbReference>
<dbReference type="KEGG" id="mif:Metin_0559"/>
<dbReference type="InterPro" id="IPR027467">
    <property type="entry name" value="MopterinOxRdtase_cofactor_BS"/>
</dbReference>
<comment type="cofactor">
    <cofactor evidence="1">
        <name>Mo-bis(molybdopterin guanine dinucleotide)</name>
        <dbReference type="ChEBI" id="CHEBI:60539"/>
    </cofactor>
</comment>
<evidence type="ECO:0000259" key="11">
    <source>
        <dbReference type="PROSITE" id="PS51669"/>
    </source>
</evidence>
<evidence type="ECO:0000256" key="10">
    <source>
        <dbReference type="ARBA" id="ARBA00023063"/>
    </source>
</evidence>
<dbReference type="EMBL" id="CP002009">
    <property type="protein sequence ID" value="ADG13229.1"/>
    <property type="molecule type" value="Genomic_DNA"/>
</dbReference>
<dbReference type="PANTHER" id="PTHR43105">
    <property type="entry name" value="RESPIRATORY NITRATE REDUCTASE"/>
    <property type="match status" value="1"/>
</dbReference>
<dbReference type="CDD" id="cd02791">
    <property type="entry name" value="MopB_CT_Nitrate-R-NapA-like"/>
    <property type="match status" value="1"/>
</dbReference>
<dbReference type="PROSITE" id="PS00551">
    <property type="entry name" value="MOLYBDOPTERIN_PROK_1"/>
    <property type="match status" value="1"/>
</dbReference>
<evidence type="ECO:0000256" key="4">
    <source>
        <dbReference type="ARBA" id="ARBA00022485"/>
    </source>
</evidence>
<accession>D5VRM6</accession>
<evidence type="ECO:0000256" key="1">
    <source>
        <dbReference type="ARBA" id="ARBA00001942"/>
    </source>
</evidence>
<evidence type="ECO:0000256" key="7">
    <source>
        <dbReference type="ARBA" id="ARBA00023002"/>
    </source>
</evidence>
<dbReference type="Gene3D" id="3.40.50.740">
    <property type="match status" value="1"/>
</dbReference>
<keyword evidence="10" id="KW-0534">Nitrate assimilation</keyword>
<dbReference type="STRING" id="573063.Metin_0559"/>
<sequence length="670" mass="76897">MDIFKAQCPYCGTGCGLEIIVKDDKIKIRGDKEHIATKGSVCIKAVHLPKVFDRGRLDRVLYRESKEEEFKEIDWNLAYKILKNKLNSLSPEETYFYVSGQLFTEDSYVINKFVKGFLGTNNIDSNSRLCVATAATAYKLAFGSDGVPGCYDDIDDADTFIFIGSNAAWAHPGIFRRILKRRKEVKIVVIDPNYTETAKHSDKWIEIKAGTDTAFLNGVLYILYKNNWIDWDFIKNYTEGFEELIKEIEKYDPKTVAKICEIDEEDIYYVAELFAKSRKLITFWTMGVNQSTNGTMKALAIINLHLATGRLNDKGCPFSLTGQCNAMGGREVGYLCNGLPGFRDVRNEEDRKFMEEFWGIERGKIKEKPGYSITEAIDKILEGEIKFLWIVCTNPAVSMPNLNKFLKALKKEDLFVVVQDSYFTDTCKYANLILPAAQWGEKEGVMTGGDRTVTYCSKFREPPKNAKPDWKIFTELAQRMGGEELFPYKNSREIFEEFKRCTKGRLCDISEFNYENLPKRWGGKHLYKDLKFPSGKARFHITKYEEPDDEGFDYILTTGRLKKQWHTMTKTGKVEELLRGEDIPYVLMNEDDAKELGVNDGDEVLIVSKRGEIKRVVKLGKIKRKHLFTPFGYNREFCDTPTNLVTKDKVDPLSKEPELKFTGVKIVKID</sequence>
<keyword evidence="8" id="KW-0408">Iron</keyword>
<dbReference type="Pfam" id="PF01568">
    <property type="entry name" value="Molydop_binding"/>
    <property type="match status" value="1"/>
</dbReference>
<evidence type="ECO:0000256" key="6">
    <source>
        <dbReference type="ARBA" id="ARBA00022723"/>
    </source>
</evidence>
<keyword evidence="4" id="KW-0004">4Fe-4S</keyword>
<dbReference type="OrthoDB" id="23466at2157"/>
<dbReference type="SMART" id="SM00926">
    <property type="entry name" value="Molybdop_Fe4S4"/>
    <property type="match status" value="1"/>
</dbReference>
<dbReference type="PANTHER" id="PTHR43105:SF9">
    <property type="entry name" value="NADPH-FE(3+) OXIDOREDUCTASE SUBUNIT ALPHA"/>
    <property type="match status" value="1"/>
</dbReference>
<dbReference type="InterPro" id="IPR009010">
    <property type="entry name" value="Asp_de-COase-like_dom_sf"/>
</dbReference>
<dbReference type="GO" id="GO:0016491">
    <property type="term" value="F:oxidoreductase activity"/>
    <property type="evidence" value="ECO:0007669"/>
    <property type="project" value="UniProtKB-KW"/>
</dbReference>
<protein>
    <submittedName>
        <fullName evidence="12">Molybdopterin oxidoreductase</fullName>
    </submittedName>
</protein>
<dbReference type="InterPro" id="IPR006657">
    <property type="entry name" value="MoPterin_dinucl-bd_dom"/>
</dbReference>
<dbReference type="GO" id="GO:0043546">
    <property type="term" value="F:molybdopterin cofactor binding"/>
    <property type="evidence" value="ECO:0007669"/>
    <property type="project" value="InterPro"/>
</dbReference>
<keyword evidence="5" id="KW-0500">Molybdenum</keyword>
<dbReference type="GO" id="GO:0051539">
    <property type="term" value="F:4 iron, 4 sulfur cluster binding"/>
    <property type="evidence" value="ECO:0007669"/>
    <property type="project" value="UniProtKB-KW"/>
</dbReference>
<evidence type="ECO:0000256" key="9">
    <source>
        <dbReference type="ARBA" id="ARBA00023014"/>
    </source>
</evidence>
<proteinExistence type="inferred from homology"/>
<dbReference type="GeneID" id="9131565"/>
<dbReference type="PROSITE" id="PS51669">
    <property type="entry name" value="4FE4S_MOW_BIS_MGD"/>
    <property type="match status" value="1"/>
</dbReference>
<comment type="cofactor">
    <cofactor evidence="2">
        <name>[4Fe-4S] cluster</name>
        <dbReference type="ChEBI" id="CHEBI:49883"/>
    </cofactor>
</comment>
<evidence type="ECO:0000313" key="12">
    <source>
        <dbReference type="EMBL" id="ADG13229.1"/>
    </source>
</evidence>
<dbReference type="InterPro" id="IPR050123">
    <property type="entry name" value="Prok_molybdopt-oxidoreductase"/>
</dbReference>
<dbReference type="Pfam" id="PF00384">
    <property type="entry name" value="Molybdopterin"/>
    <property type="match status" value="1"/>
</dbReference>
<dbReference type="Gene3D" id="2.40.40.20">
    <property type="match status" value="1"/>
</dbReference>